<gene>
    <name evidence="2" type="ORF">VI33_06070</name>
</gene>
<protein>
    <submittedName>
        <fullName evidence="2">Uncharacterized protein</fullName>
    </submittedName>
</protein>
<reference evidence="2 3" key="1">
    <citation type="submission" date="2015-03" db="EMBL/GenBank/DDBJ databases">
        <title>Comparative analysis of the OM43 clade including a novel species from Red Sea uncovers genomic and metabolic diversity among marine methylotrophs.</title>
        <authorList>
            <person name="Jimenez-Infante F."/>
            <person name="Ngugi D.K."/>
            <person name="Vinu M."/>
            <person name="Alam I."/>
            <person name="Kamau A."/>
            <person name="Blom J."/>
            <person name="Bajic V.B."/>
            <person name="Stingl U."/>
        </authorList>
    </citation>
    <scope>NUCLEOTIDE SEQUENCE [LARGE SCALE GENOMIC DNA]</scope>
    <source>
        <strain evidence="2 3">MBRSH7</strain>
    </source>
</reference>
<evidence type="ECO:0000313" key="2">
    <source>
        <dbReference type="EMBL" id="AKO66234.1"/>
    </source>
</evidence>
<feature type="transmembrane region" description="Helical" evidence="1">
    <location>
        <begin position="7"/>
        <end position="25"/>
    </location>
</feature>
<proteinExistence type="predicted"/>
<sequence length="74" mass="8677">MMRFLKFLIAALLIYFVVYYLFSPYQQCVRSFDGSSIAINDFDGSPDQIQTQRRELLNIAKDGHKLECANTHQW</sequence>
<evidence type="ECO:0000313" key="3">
    <source>
        <dbReference type="Proteomes" id="UP000066549"/>
    </source>
</evidence>
<keyword evidence="3" id="KW-1185">Reference proteome</keyword>
<keyword evidence="1" id="KW-1133">Transmembrane helix</keyword>
<evidence type="ECO:0000256" key="1">
    <source>
        <dbReference type="SAM" id="Phobius"/>
    </source>
</evidence>
<dbReference type="AlphaFoldDB" id="A0A0H4J0B9"/>
<keyword evidence="1" id="KW-0812">Transmembrane</keyword>
<name>A0A0H4J0B9_9PROT</name>
<dbReference type="Proteomes" id="UP000066549">
    <property type="component" value="Chromosome"/>
</dbReference>
<dbReference type="EMBL" id="CP011002">
    <property type="protein sequence ID" value="AKO66234.1"/>
    <property type="molecule type" value="Genomic_DNA"/>
</dbReference>
<accession>A0A0H4J0B9</accession>
<keyword evidence="1" id="KW-0472">Membrane</keyword>
<organism evidence="2 3">
    <name type="scientific">Methylophilales bacterium MBRS-H7</name>
    <dbReference type="NCBI Taxonomy" id="1623450"/>
    <lineage>
        <taxon>Bacteria</taxon>
        <taxon>Pseudomonadati</taxon>
        <taxon>Pseudomonadota</taxon>
        <taxon>Betaproteobacteria</taxon>
        <taxon>Nitrosomonadales</taxon>
        <taxon>OM43 clade</taxon>
    </lineage>
</organism>